<proteinExistence type="predicted"/>
<reference evidence="1 2" key="1">
    <citation type="submission" date="2020-09" db="EMBL/GenBank/DDBJ databases">
        <title>De no assembly of potato wild relative species, Solanum commersonii.</title>
        <authorList>
            <person name="Cho K."/>
        </authorList>
    </citation>
    <scope>NUCLEOTIDE SEQUENCE [LARGE SCALE GENOMIC DNA]</scope>
    <source>
        <strain evidence="1">LZ3.2</strain>
        <tissue evidence="1">Leaf</tissue>
    </source>
</reference>
<evidence type="ECO:0000313" key="2">
    <source>
        <dbReference type="Proteomes" id="UP000824120"/>
    </source>
</evidence>
<keyword evidence="2" id="KW-1185">Reference proteome</keyword>
<dbReference type="AlphaFoldDB" id="A0A9J5YM44"/>
<organism evidence="1 2">
    <name type="scientific">Solanum commersonii</name>
    <name type="common">Commerson's wild potato</name>
    <name type="synonym">Commerson's nightshade</name>
    <dbReference type="NCBI Taxonomy" id="4109"/>
    <lineage>
        <taxon>Eukaryota</taxon>
        <taxon>Viridiplantae</taxon>
        <taxon>Streptophyta</taxon>
        <taxon>Embryophyta</taxon>
        <taxon>Tracheophyta</taxon>
        <taxon>Spermatophyta</taxon>
        <taxon>Magnoliopsida</taxon>
        <taxon>eudicotyledons</taxon>
        <taxon>Gunneridae</taxon>
        <taxon>Pentapetalae</taxon>
        <taxon>asterids</taxon>
        <taxon>lamiids</taxon>
        <taxon>Solanales</taxon>
        <taxon>Solanaceae</taxon>
        <taxon>Solanoideae</taxon>
        <taxon>Solaneae</taxon>
        <taxon>Solanum</taxon>
    </lineage>
</organism>
<protein>
    <submittedName>
        <fullName evidence="1">Uncharacterized protein</fullName>
    </submittedName>
</protein>
<accession>A0A9J5YM44</accession>
<evidence type="ECO:0000313" key="1">
    <source>
        <dbReference type="EMBL" id="KAG5601506.1"/>
    </source>
</evidence>
<gene>
    <name evidence="1" type="ORF">H5410_032876</name>
</gene>
<dbReference type="EMBL" id="JACXVP010000006">
    <property type="protein sequence ID" value="KAG5601506.1"/>
    <property type="molecule type" value="Genomic_DNA"/>
</dbReference>
<dbReference type="Proteomes" id="UP000824120">
    <property type="component" value="Chromosome 6"/>
</dbReference>
<sequence>MNLDRSWMYNRNNLGRNGYDSVNLRVRGVNCENVRYHTTDCCYASYDEWIQTVIYQHNYFQGSRMSDMINDAFGMHSDFEQGEKCRRSS</sequence>
<name>A0A9J5YM44_SOLCO</name>
<comment type="caution">
    <text evidence="1">The sequence shown here is derived from an EMBL/GenBank/DDBJ whole genome shotgun (WGS) entry which is preliminary data.</text>
</comment>